<dbReference type="RefSeq" id="WP_161861558.1">
    <property type="nucleotide sequence ID" value="NZ_CP046620.1"/>
</dbReference>
<protein>
    <recommendedName>
        <fullName evidence="3">DUF995 domain-containing protein</fullName>
    </recommendedName>
</protein>
<evidence type="ECO:0008006" key="3">
    <source>
        <dbReference type="Google" id="ProtNLM"/>
    </source>
</evidence>
<dbReference type="EMBL" id="CP046620">
    <property type="protein sequence ID" value="QHQ34993.1"/>
    <property type="molecule type" value="Genomic_DNA"/>
</dbReference>
<dbReference type="AlphaFoldDB" id="A0A6P1T037"/>
<dbReference type="KEGG" id="amaq:GO499_07175"/>
<name>A0A6P1T037_9RHOB</name>
<sequence length="134" mass="15226">MKRRYLTMILVLPGHALAEKQLSPGEFEELVSGKTLYFEQNGSPYGAERYRYGRQSTWQYTDGSCVEGQWYAIEDTICFIYENSPFSPQCWIFTNRDGDYFARTVGTQEGAASELIVSREDNEPLDCPGPDLGV</sequence>
<accession>A0A6P1T037</accession>
<proteinExistence type="predicted"/>
<organism evidence="1 2">
    <name type="scientific">Algicella marina</name>
    <dbReference type="NCBI Taxonomy" id="2683284"/>
    <lineage>
        <taxon>Bacteria</taxon>
        <taxon>Pseudomonadati</taxon>
        <taxon>Pseudomonadota</taxon>
        <taxon>Alphaproteobacteria</taxon>
        <taxon>Rhodobacterales</taxon>
        <taxon>Paracoccaceae</taxon>
        <taxon>Algicella</taxon>
    </lineage>
</organism>
<keyword evidence="2" id="KW-1185">Reference proteome</keyword>
<gene>
    <name evidence="1" type="ORF">GO499_07175</name>
</gene>
<evidence type="ECO:0000313" key="2">
    <source>
        <dbReference type="Proteomes" id="UP000464495"/>
    </source>
</evidence>
<dbReference type="Proteomes" id="UP000464495">
    <property type="component" value="Chromosome"/>
</dbReference>
<evidence type="ECO:0000313" key="1">
    <source>
        <dbReference type="EMBL" id="QHQ34993.1"/>
    </source>
</evidence>
<reference evidence="1 2" key="1">
    <citation type="submission" date="2019-12" db="EMBL/GenBank/DDBJ databases">
        <title>Complete genome sequence of Algicella marina strain 9Alg 56(T) isolated from the red alga Tichocarpus crinitus.</title>
        <authorList>
            <person name="Kim S.-G."/>
            <person name="Nedashkovskaya O.I."/>
        </authorList>
    </citation>
    <scope>NUCLEOTIDE SEQUENCE [LARGE SCALE GENOMIC DNA]</scope>
    <source>
        <strain evidence="1 2">9Alg 56</strain>
    </source>
</reference>